<proteinExistence type="predicted"/>
<dbReference type="AlphaFoldDB" id="A0A941ERV0"/>
<accession>A0A941ERV0</accession>
<dbReference type="Proteomes" id="UP000675781">
    <property type="component" value="Unassembled WGS sequence"/>
</dbReference>
<sequence length="102" mass="10927">MLPGLAGTYAKLAVVAGALVEQGASPMALAEVLPERVLVTLASHLALERIWDQTTQDRPLPAFEPPLDQAVMREIEPAEAAHWLSRVAPARETDIMAGSSSR</sequence>
<keyword evidence="2" id="KW-1185">Reference proteome</keyword>
<gene>
    <name evidence="1" type="ORF">KDL01_18915</name>
</gene>
<comment type="caution">
    <text evidence="1">The sequence shown here is derived from an EMBL/GenBank/DDBJ whole genome shotgun (WGS) entry which is preliminary data.</text>
</comment>
<name>A0A941ERV0_9ACTN</name>
<dbReference type="RefSeq" id="WP_212529847.1">
    <property type="nucleotide sequence ID" value="NZ_JAGSOG010000092.1"/>
</dbReference>
<reference evidence="1" key="1">
    <citation type="submission" date="2021-04" db="EMBL/GenBank/DDBJ databases">
        <title>Genome based classification of Actinospica acidithermotolerans sp. nov., an actinobacterium isolated from an Indonesian hot spring.</title>
        <authorList>
            <person name="Kusuma A.B."/>
            <person name="Putra K.E."/>
            <person name="Nafisah S."/>
            <person name="Loh J."/>
            <person name="Nouioui I."/>
            <person name="Goodfellow M."/>
        </authorList>
    </citation>
    <scope>NUCLEOTIDE SEQUENCE</scope>
    <source>
        <strain evidence="1">CSCA 57</strain>
    </source>
</reference>
<protein>
    <submittedName>
        <fullName evidence="1">Uncharacterized protein</fullName>
    </submittedName>
</protein>
<evidence type="ECO:0000313" key="2">
    <source>
        <dbReference type="Proteomes" id="UP000675781"/>
    </source>
</evidence>
<evidence type="ECO:0000313" key="1">
    <source>
        <dbReference type="EMBL" id="MBR7835353.1"/>
    </source>
</evidence>
<organism evidence="1 2">
    <name type="scientific">Actinospica durhamensis</name>
    <dbReference type="NCBI Taxonomy" id="1508375"/>
    <lineage>
        <taxon>Bacteria</taxon>
        <taxon>Bacillati</taxon>
        <taxon>Actinomycetota</taxon>
        <taxon>Actinomycetes</taxon>
        <taxon>Catenulisporales</taxon>
        <taxon>Actinospicaceae</taxon>
        <taxon>Actinospica</taxon>
    </lineage>
</organism>
<dbReference type="EMBL" id="JAGSOG010000092">
    <property type="protein sequence ID" value="MBR7835353.1"/>
    <property type="molecule type" value="Genomic_DNA"/>
</dbReference>